<keyword evidence="5" id="KW-1185">Reference proteome</keyword>
<evidence type="ECO:0000259" key="3">
    <source>
        <dbReference type="PROSITE" id="PS50983"/>
    </source>
</evidence>
<evidence type="ECO:0000256" key="1">
    <source>
        <dbReference type="ARBA" id="ARBA00008814"/>
    </source>
</evidence>
<dbReference type="EMBL" id="JANGAC010000004">
    <property type="protein sequence ID" value="MCQ4922840.1"/>
    <property type="molecule type" value="Genomic_DNA"/>
</dbReference>
<gene>
    <name evidence="4" type="ORF">NE686_07080</name>
</gene>
<evidence type="ECO:0000256" key="2">
    <source>
        <dbReference type="SAM" id="SignalP"/>
    </source>
</evidence>
<feature type="domain" description="Fe/B12 periplasmic-binding" evidence="3">
    <location>
        <begin position="83"/>
        <end position="345"/>
    </location>
</feature>
<dbReference type="Pfam" id="PF01497">
    <property type="entry name" value="Peripla_BP_2"/>
    <property type="match status" value="1"/>
</dbReference>
<feature type="chain" id="PRO_5047096958" evidence="2">
    <location>
        <begin position="22"/>
        <end position="347"/>
    </location>
</feature>
<protein>
    <submittedName>
        <fullName evidence="4">ABC transporter substrate-binding protein</fullName>
    </submittedName>
</protein>
<sequence>MKSKKILSLLLILVLIATTLAACKTKENDKPVVQTEDTSQPIETNKDIDEDAKEEYGIKITDKTVSFIDSRGEEVTLNKNPERVVVLFNSYLDIWMKNGGSIVGKLEESIGQDEIPGTENAEIVGALGSISAEKVLELEPDLVVLISTQKSQMELVPIFEENKIPFIALEYYGKEDYFKLARLFSALNEREDLYEENVLNVKNQIDSIIDKAPKDKANKVLIMMASAKSVTARGSDSTVGEMLKDLHTINIADTSNDMLSDKNFSIEKILEEDPDFIFVQTTGNDMDKVIERIKEDVESNPAWSSLSAVKNDRYIILPKDLYMFKANHRYAEAYEGLAKILYPEVFK</sequence>
<dbReference type="InterPro" id="IPR050902">
    <property type="entry name" value="ABC_Transporter_SBP"/>
</dbReference>
<accession>A0ABT1S8N7</accession>
<dbReference type="RefSeq" id="WP_216559097.1">
    <property type="nucleotide sequence ID" value="NZ_JAHLOH010000033.1"/>
</dbReference>
<dbReference type="PROSITE" id="PS51257">
    <property type="entry name" value="PROKAR_LIPOPROTEIN"/>
    <property type="match status" value="1"/>
</dbReference>
<dbReference type="Proteomes" id="UP001524478">
    <property type="component" value="Unassembled WGS sequence"/>
</dbReference>
<comment type="caution">
    <text evidence="4">The sequence shown here is derived from an EMBL/GenBank/DDBJ whole genome shotgun (WGS) entry which is preliminary data.</text>
</comment>
<organism evidence="4 5">
    <name type="scientific">Tissierella carlieri</name>
    <dbReference type="NCBI Taxonomy" id="689904"/>
    <lineage>
        <taxon>Bacteria</taxon>
        <taxon>Bacillati</taxon>
        <taxon>Bacillota</taxon>
        <taxon>Tissierellia</taxon>
        <taxon>Tissierellales</taxon>
        <taxon>Tissierellaceae</taxon>
        <taxon>Tissierella</taxon>
    </lineage>
</organism>
<dbReference type="PANTHER" id="PTHR30535:SF34">
    <property type="entry name" value="MOLYBDATE-BINDING PROTEIN MOLA"/>
    <property type="match status" value="1"/>
</dbReference>
<feature type="signal peptide" evidence="2">
    <location>
        <begin position="1"/>
        <end position="21"/>
    </location>
</feature>
<keyword evidence="2" id="KW-0732">Signal</keyword>
<comment type="similarity">
    <text evidence="1">Belongs to the bacterial solute-binding protein 8 family.</text>
</comment>
<dbReference type="PROSITE" id="PS50983">
    <property type="entry name" value="FE_B12_PBP"/>
    <property type="match status" value="1"/>
</dbReference>
<evidence type="ECO:0000313" key="4">
    <source>
        <dbReference type="EMBL" id="MCQ4922840.1"/>
    </source>
</evidence>
<proteinExistence type="inferred from homology"/>
<dbReference type="PANTHER" id="PTHR30535">
    <property type="entry name" value="VITAMIN B12-BINDING PROTEIN"/>
    <property type="match status" value="1"/>
</dbReference>
<reference evidence="4 5" key="1">
    <citation type="submission" date="2022-06" db="EMBL/GenBank/DDBJ databases">
        <title>Isolation of gut microbiota from human fecal samples.</title>
        <authorList>
            <person name="Pamer E.G."/>
            <person name="Barat B."/>
            <person name="Waligurski E."/>
            <person name="Medina S."/>
            <person name="Paddock L."/>
            <person name="Mostad J."/>
        </authorList>
    </citation>
    <scope>NUCLEOTIDE SEQUENCE [LARGE SCALE GENOMIC DNA]</scope>
    <source>
        <strain evidence="4 5">DFI.7.95</strain>
    </source>
</reference>
<dbReference type="InterPro" id="IPR002491">
    <property type="entry name" value="ABC_transptr_periplasmic_BD"/>
</dbReference>
<evidence type="ECO:0000313" key="5">
    <source>
        <dbReference type="Proteomes" id="UP001524478"/>
    </source>
</evidence>
<name>A0ABT1S8N7_9FIRM</name>